<dbReference type="Gene3D" id="3.40.190.10">
    <property type="entry name" value="Periplasmic binding protein-like II"/>
    <property type="match status" value="2"/>
</dbReference>
<evidence type="ECO:0000256" key="1">
    <source>
        <dbReference type="ARBA" id="ARBA00009437"/>
    </source>
</evidence>
<dbReference type="InterPro" id="IPR000847">
    <property type="entry name" value="LysR_HTH_N"/>
</dbReference>
<dbReference type="AlphaFoldDB" id="A0A0R1HX10"/>
<accession>A0A0R1HX10</accession>
<evidence type="ECO:0000256" key="3">
    <source>
        <dbReference type="ARBA" id="ARBA00023125"/>
    </source>
</evidence>
<dbReference type="PRINTS" id="PR00039">
    <property type="entry name" value="HTHLYSR"/>
</dbReference>
<evidence type="ECO:0000256" key="4">
    <source>
        <dbReference type="ARBA" id="ARBA00023163"/>
    </source>
</evidence>
<dbReference type="EMBL" id="AZCX01000004">
    <property type="protein sequence ID" value="KRK48081.1"/>
    <property type="molecule type" value="Genomic_DNA"/>
</dbReference>
<gene>
    <name evidence="6" type="ORF">FC96_GL001811</name>
</gene>
<dbReference type="SUPFAM" id="SSF46785">
    <property type="entry name" value="Winged helix' DNA-binding domain"/>
    <property type="match status" value="1"/>
</dbReference>
<proteinExistence type="inferred from homology"/>
<dbReference type="InterPro" id="IPR036390">
    <property type="entry name" value="WH_DNA-bd_sf"/>
</dbReference>
<dbReference type="RefSeq" id="WP_056942451.1">
    <property type="nucleotide sequence ID" value="NZ_AZCX01000004.1"/>
</dbReference>
<keyword evidence="2" id="KW-0805">Transcription regulation</keyword>
<evidence type="ECO:0000256" key="2">
    <source>
        <dbReference type="ARBA" id="ARBA00023015"/>
    </source>
</evidence>
<sequence length="274" mass="30445">MDKLIATFLVVYETRNFSVAARQLFISQPSVSVQINQLESRLGVTLFNRNGRRQIEPTQAAKRLYEASQPLTAQWKSLVNDLQQLDQHPTWQVALGFSQTASVELLPQVMPSLLKLGNFELSLHTMNSEAILQGVLNQSLVYGVIEKPMVVDGLVQTTLPGDQLVLAGDLEAPLWLVREPGSGVRHYTEAYFREMKIHPEKTLTVDSNQTIVGLLKAGVGKTIIAESLVPAELPVAPLGAAFKRHFYLVGRSDQSNPQFRALWEMIETAAVKRS</sequence>
<feature type="domain" description="HTH lysR-type" evidence="5">
    <location>
        <begin position="1"/>
        <end position="58"/>
    </location>
</feature>
<comment type="similarity">
    <text evidence="1">Belongs to the LysR transcriptional regulatory family.</text>
</comment>
<organism evidence="6 7">
    <name type="scientific">Secundilactobacillus kimchicus JCM 15530</name>
    <dbReference type="NCBI Taxonomy" id="1302272"/>
    <lineage>
        <taxon>Bacteria</taxon>
        <taxon>Bacillati</taxon>
        <taxon>Bacillota</taxon>
        <taxon>Bacilli</taxon>
        <taxon>Lactobacillales</taxon>
        <taxon>Lactobacillaceae</taxon>
        <taxon>Secundilactobacillus</taxon>
    </lineage>
</organism>
<reference evidence="6 7" key="1">
    <citation type="journal article" date="2015" name="Genome Announc.">
        <title>Expanding the biotechnology potential of lactobacilli through comparative genomics of 213 strains and associated genera.</title>
        <authorList>
            <person name="Sun Z."/>
            <person name="Harris H.M."/>
            <person name="McCann A."/>
            <person name="Guo C."/>
            <person name="Argimon S."/>
            <person name="Zhang W."/>
            <person name="Yang X."/>
            <person name="Jeffery I.B."/>
            <person name="Cooney J.C."/>
            <person name="Kagawa T.F."/>
            <person name="Liu W."/>
            <person name="Song Y."/>
            <person name="Salvetti E."/>
            <person name="Wrobel A."/>
            <person name="Rasinkangas P."/>
            <person name="Parkhill J."/>
            <person name="Rea M.C."/>
            <person name="O'Sullivan O."/>
            <person name="Ritari J."/>
            <person name="Douillard F.P."/>
            <person name="Paul Ross R."/>
            <person name="Yang R."/>
            <person name="Briner A.E."/>
            <person name="Felis G.E."/>
            <person name="de Vos W.M."/>
            <person name="Barrangou R."/>
            <person name="Klaenhammer T.R."/>
            <person name="Caufield P.W."/>
            <person name="Cui Y."/>
            <person name="Zhang H."/>
            <person name="O'Toole P.W."/>
        </authorList>
    </citation>
    <scope>NUCLEOTIDE SEQUENCE [LARGE SCALE GENOMIC DNA]</scope>
    <source>
        <strain evidence="6 7">JCM 15530</strain>
    </source>
</reference>
<keyword evidence="4" id="KW-0804">Transcription</keyword>
<evidence type="ECO:0000313" key="6">
    <source>
        <dbReference type="EMBL" id="KRK48081.1"/>
    </source>
</evidence>
<dbReference type="GO" id="GO:0000976">
    <property type="term" value="F:transcription cis-regulatory region binding"/>
    <property type="evidence" value="ECO:0007669"/>
    <property type="project" value="TreeGrafter"/>
</dbReference>
<dbReference type="Gene3D" id="1.10.10.10">
    <property type="entry name" value="Winged helix-like DNA-binding domain superfamily/Winged helix DNA-binding domain"/>
    <property type="match status" value="1"/>
</dbReference>
<dbReference type="Pfam" id="PF00126">
    <property type="entry name" value="HTH_1"/>
    <property type="match status" value="1"/>
</dbReference>
<keyword evidence="7" id="KW-1185">Reference proteome</keyword>
<dbReference type="Pfam" id="PF03466">
    <property type="entry name" value="LysR_substrate"/>
    <property type="match status" value="1"/>
</dbReference>
<dbReference type="InterPro" id="IPR036388">
    <property type="entry name" value="WH-like_DNA-bd_sf"/>
</dbReference>
<dbReference type="InterPro" id="IPR005119">
    <property type="entry name" value="LysR_subst-bd"/>
</dbReference>
<dbReference type="PANTHER" id="PTHR30126">
    <property type="entry name" value="HTH-TYPE TRANSCRIPTIONAL REGULATOR"/>
    <property type="match status" value="1"/>
</dbReference>
<dbReference type="PATRIC" id="fig|1302272.5.peg.1836"/>
<dbReference type="PROSITE" id="PS50931">
    <property type="entry name" value="HTH_LYSR"/>
    <property type="match status" value="1"/>
</dbReference>
<evidence type="ECO:0000259" key="5">
    <source>
        <dbReference type="PROSITE" id="PS50931"/>
    </source>
</evidence>
<evidence type="ECO:0000313" key="7">
    <source>
        <dbReference type="Proteomes" id="UP000050911"/>
    </source>
</evidence>
<dbReference type="Proteomes" id="UP000050911">
    <property type="component" value="Unassembled WGS sequence"/>
</dbReference>
<dbReference type="STRING" id="1302272.FC96_GL001811"/>
<dbReference type="GO" id="GO:0003700">
    <property type="term" value="F:DNA-binding transcription factor activity"/>
    <property type="evidence" value="ECO:0007669"/>
    <property type="project" value="InterPro"/>
</dbReference>
<keyword evidence="3" id="KW-0238">DNA-binding</keyword>
<comment type="caution">
    <text evidence="6">The sequence shown here is derived from an EMBL/GenBank/DDBJ whole genome shotgun (WGS) entry which is preliminary data.</text>
</comment>
<dbReference type="SUPFAM" id="SSF53850">
    <property type="entry name" value="Periplasmic binding protein-like II"/>
    <property type="match status" value="1"/>
</dbReference>
<name>A0A0R1HX10_9LACO</name>
<protein>
    <submittedName>
        <fullName evidence="6">LysR family transcriptional regulator</fullName>
    </submittedName>
</protein>
<dbReference type="PANTHER" id="PTHR30126:SF40">
    <property type="entry name" value="HTH-TYPE TRANSCRIPTIONAL REGULATOR GLTR"/>
    <property type="match status" value="1"/>
</dbReference>